<keyword evidence="3" id="KW-1185">Reference proteome</keyword>
<dbReference type="Proteomes" id="UP000785679">
    <property type="component" value="Unassembled WGS sequence"/>
</dbReference>
<reference evidence="2" key="1">
    <citation type="submission" date="2019-06" db="EMBL/GenBank/DDBJ databases">
        <authorList>
            <person name="Zheng W."/>
        </authorList>
    </citation>
    <scope>NUCLEOTIDE SEQUENCE</scope>
    <source>
        <strain evidence="2">QDHG01</strain>
    </source>
</reference>
<dbReference type="EMBL" id="RRYP01021359">
    <property type="protein sequence ID" value="TNV72680.1"/>
    <property type="molecule type" value="Genomic_DNA"/>
</dbReference>
<name>A0A8J8SVZ5_HALGN</name>
<comment type="caution">
    <text evidence="2">The sequence shown here is derived from an EMBL/GenBank/DDBJ whole genome shotgun (WGS) entry which is preliminary data.</text>
</comment>
<accession>A0A8J8SVZ5</accession>
<keyword evidence="1" id="KW-0812">Transmembrane</keyword>
<proteinExistence type="predicted"/>
<protein>
    <submittedName>
        <fullName evidence="2">Uncharacterized protein</fullName>
    </submittedName>
</protein>
<dbReference type="AlphaFoldDB" id="A0A8J8SVZ5"/>
<sequence>MLSARPTHYLSPYPQLFPHRTLQDPHPFPLSPAYAKFQYLQTALPTAIPLFQICYSDHGSYLGAIGWLVAAAFFAVVDAFCRRHGGRGGGGLVRHHGLQCWLLLHKRYLVYICFK</sequence>
<gene>
    <name evidence="2" type="ORF">FGO68_gene6498</name>
</gene>
<evidence type="ECO:0000313" key="2">
    <source>
        <dbReference type="EMBL" id="TNV72680.1"/>
    </source>
</evidence>
<evidence type="ECO:0000313" key="3">
    <source>
        <dbReference type="Proteomes" id="UP000785679"/>
    </source>
</evidence>
<organism evidence="2 3">
    <name type="scientific">Halteria grandinella</name>
    <dbReference type="NCBI Taxonomy" id="5974"/>
    <lineage>
        <taxon>Eukaryota</taxon>
        <taxon>Sar</taxon>
        <taxon>Alveolata</taxon>
        <taxon>Ciliophora</taxon>
        <taxon>Intramacronucleata</taxon>
        <taxon>Spirotrichea</taxon>
        <taxon>Stichotrichia</taxon>
        <taxon>Sporadotrichida</taxon>
        <taxon>Halteriidae</taxon>
        <taxon>Halteria</taxon>
    </lineage>
</organism>
<feature type="transmembrane region" description="Helical" evidence="1">
    <location>
        <begin position="61"/>
        <end position="81"/>
    </location>
</feature>
<evidence type="ECO:0000256" key="1">
    <source>
        <dbReference type="SAM" id="Phobius"/>
    </source>
</evidence>
<keyword evidence="1" id="KW-1133">Transmembrane helix</keyword>
<keyword evidence="1" id="KW-0472">Membrane</keyword>